<dbReference type="EMBL" id="LAZR01012307">
    <property type="protein sequence ID" value="KKM27522.1"/>
    <property type="molecule type" value="Genomic_DNA"/>
</dbReference>
<dbReference type="EC" id="1.17.4.1" evidence="2"/>
<evidence type="ECO:0000256" key="2">
    <source>
        <dbReference type="ARBA" id="ARBA00012274"/>
    </source>
</evidence>
<dbReference type="Pfam" id="PF12637">
    <property type="entry name" value="TSCPD"/>
    <property type="match status" value="1"/>
</dbReference>
<evidence type="ECO:0000259" key="6">
    <source>
        <dbReference type="Pfam" id="PF12637"/>
    </source>
</evidence>
<keyword evidence="3" id="KW-0237">DNA synthesis</keyword>
<evidence type="ECO:0000313" key="7">
    <source>
        <dbReference type="EMBL" id="KKM27522.1"/>
    </source>
</evidence>
<dbReference type="GO" id="GO:0071897">
    <property type="term" value="P:DNA biosynthetic process"/>
    <property type="evidence" value="ECO:0007669"/>
    <property type="project" value="UniProtKB-KW"/>
</dbReference>
<comment type="similarity">
    <text evidence="1">Belongs to the ribonucleoside diphosphate reductase class-2 family.</text>
</comment>
<dbReference type="GO" id="GO:0000166">
    <property type="term" value="F:nucleotide binding"/>
    <property type="evidence" value="ECO:0007669"/>
    <property type="project" value="UniProtKB-KW"/>
</dbReference>
<dbReference type="InterPro" id="IPR024434">
    <property type="entry name" value="TSCPD_dom"/>
</dbReference>
<evidence type="ECO:0000256" key="1">
    <source>
        <dbReference type="ARBA" id="ARBA00007405"/>
    </source>
</evidence>
<name>A0A0F9IJ00_9ZZZZ</name>
<sequence length="100" mass="11175">MKASVGNMEYYTTVNFYPDSVTPGEVFITIAKEGGTIAGLVDILCFTISVALQYGAEWKTIEKRYIHTIFPPNDDENTSLVDGIAKTITRIIDIRKEILK</sequence>
<comment type="caution">
    <text evidence="7">The sequence shown here is derived from an EMBL/GenBank/DDBJ whole genome shotgun (WGS) entry which is preliminary data.</text>
</comment>
<organism evidence="7">
    <name type="scientific">marine sediment metagenome</name>
    <dbReference type="NCBI Taxonomy" id="412755"/>
    <lineage>
        <taxon>unclassified sequences</taxon>
        <taxon>metagenomes</taxon>
        <taxon>ecological metagenomes</taxon>
    </lineage>
</organism>
<evidence type="ECO:0000256" key="3">
    <source>
        <dbReference type="ARBA" id="ARBA00022634"/>
    </source>
</evidence>
<accession>A0A0F9IJ00</accession>
<proteinExistence type="inferred from homology"/>
<dbReference type="AlphaFoldDB" id="A0A0F9IJ00"/>
<evidence type="ECO:0000256" key="4">
    <source>
        <dbReference type="ARBA" id="ARBA00022741"/>
    </source>
</evidence>
<evidence type="ECO:0000256" key="5">
    <source>
        <dbReference type="ARBA" id="ARBA00047754"/>
    </source>
</evidence>
<gene>
    <name evidence="7" type="ORF">LCGC14_1573950</name>
</gene>
<keyword evidence="4" id="KW-0547">Nucleotide-binding</keyword>
<protein>
    <recommendedName>
        <fullName evidence="2">ribonucleoside-diphosphate reductase</fullName>
        <ecNumber evidence="2">1.17.4.1</ecNumber>
    </recommendedName>
</protein>
<dbReference type="GO" id="GO:0004748">
    <property type="term" value="F:ribonucleoside-diphosphate reductase activity, thioredoxin disulfide as acceptor"/>
    <property type="evidence" value="ECO:0007669"/>
    <property type="project" value="UniProtKB-EC"/>
</dbReference>
<comment type="catalytic activity">
    <reaction evidence="5">
        <text>a 2'-deoxyribonucleoside 5'-diphosphate + [thioredoxin]-disulfide + H2O = a ribonucleoside 5'-diphosphate + [thioredoxin]-dithiol</text>
        <dbReference type="Rhea" id="RHEA:23252"/>
        <dbReference type="Rhea" id="RHEA-COMP:10698"/>
        <dbReference type="Rhea" id="RHEA-COMP:10700"/>
        <dbReference type="ChEBI" id="CHEBI:15377"/>
        <dbReference type="ChEBI" id="CHEBI:29950"/>
        <dbReference type="ChEBI" id="CHEBI:50058"/>
        <dbReference type="ChEBI" id="CHEBI:57930"/>
        <dbReference type="ChEBI" id="CHEBI:73316"/>
        <dbReference type="EC" id="1.17.4.1"/>
    </reaction>
</comment>
<feature type="domain" description="TSCPD" evidence="6">
    <location>
        <begin position="6"/>
        <end position="90"/>
    </location>
</feature>
<reference evidence="7" key="1">
    <citation type="journal article" date="2015" name="Nature">
        <title>Complex archaea that bridge the gap between prokaryotes and eukaryotes.</title>
        <authorList>
            <person name="Spang A."/>
            <person name="Saw J.H."/>
            <person name="Jorgensen S.L."/>
            <person name="Zaremba-Niedzwiedzka K."/>
            <person name="Martijn J."/>
            <person name="Lind A.E."/>
            <person name="van Eijk R."/>
            <person name="Schleper C."/>
            <person name="Guy L."/>
            <person name="Ettema T.J."/>
        </authorList>
    </citation>
    <scope>NUCLEOTIDE SEQUENCE</scope>
</reference>